<evidence type="ECO:0000313" key="1">
    <source>
        <dbReference type="EMBL" id="GAG95940.1"/>
    </source>
</evidence>
<dbReference type="EMBL" id="BART01027673">
    <property type="protein sequence ID" value="GAG95940.1"/>
    <property type="molecule type" value="Genomic_DNA"/>
</dbReference>
<organism evidence="1">
    <name type="scientific">marine sediment metagenome</name>
    <dbReference type="NCBI Taxonomy" id="412755"/>
    <lineage>
        <taxon>unclassified sequences</taxon>
        <taxon>metagenomes</taxon>
        <taxon>ecological metagenomes</taxon>
    </lineage>
</organism>
<accession>X1BLQ7</accession>
<reference evidence="1" key="1">
    <citation type="journal article" date="2014" name="Front. Microbiol.">
        <title>High frequency of phylogenetically diverse reductive dehalogenase-homologous genes in deep subseafloor sedimentary metagenomes.</title>
        <authorList>
            <person name="Kawai M."/>
            <person name="Futagami T."/>
            <person name="Toyoda A."/>
            <person name="Takaki Y."/>
            <person name="Nishi S."/>
            <person name="Hori S."/>
            <person name="Arai W."/>
            <person name="Tsubouchi T."/>
            <person name="Morono Y."/>
            <person name="Uchiyama I."/>
            <person name="Ito T."/>
            <person name="Fujiyama A."/>
            <person name="Inagaki F."/>
            <person name="Takami H."/>
        </authorList>
    </citation>
    <scope>NUCLEOTIDE SEQUENCE</scope>
    <source>
        <strain evidence="1">Expedition CK06-06</strain>
    </source>
</reference>
<sequence>MICVCSKSKYFETSIAAMSDALSSSDLAAKSMLISTAKAAINRKIGIIITDIIAYEPLSYLICFIKNFFIYFNSKVLFNI</sequence>
<comment type="caution">
    <text evidence="1">The sequence shown here is derived from an EMBL/GenBank/DDBJ whole genome shotgun (WGS) entry which is preliminary data.</text>
</comment>
<protein>
    <submittedName>
        <fullName evidence="1">Uncharacterized protein</fullName>
    </submittedName>
</protein>
<proteinExistence type="predicted"/>
<name>X1BLQ7_9ZZZZ</name>
<gene>
    <name evidence="1" type="ORF">S01H4_49012</name>
</gene>
<dbReference type="AlphaFoldDB" id="X1BLQ7"/>